<evidence type="ECO:0000313" key="2">
    <source>
        <dbReference type="Proteomes" id="UP000790377"/>
    </source>
</evidence>
<sequence>MERKRGERSHGGVKRVSGTPRDCKSETAYLSIARSSVQDFGGEPRQKRAPPQVGAEEKICSLTWEICSPFGSTSAPAKNLPPVFLPQRWALSLSSGARQRLYIFSTLSNTFQNSIPSLSAPPQTLSTPSLRDVAALRRWLGHVRTWPGHVFSGLPISSCPFGSTSAPAKNLPPVFLPQRWALSLSSGARQRLYIFSTLSNTFQNSIPSLSAPPQTLSTPSLRDVAALRRWLGHVRTWPGHVFSGLPISSW</sequence>
<keyword evidence="2" id="KW-1185">Reference proteome</keyword>
<evidence type="ECO:0000313" key="1">
    <source>
        <dbReference type="EMBL" id="KAH7905014.1"/>
    </source>
</evidence>
<protein>
    <submittedName>
        <fullName evidence="1">Uncharacterized protein</fullName>
    </submittedName>
</protein>
<dbReference type="EMBL" id="MU268296">
    <property type="protein sequence ID" value="KAH7905014.1"/>
    <property type="molecule type" value="Genomic_DNA"/>
</dbReference>
<reference evidence="1" key="1">
    <citation type="journal article" date="2021" name="New Phytol.">
        <title>Evolutionary innovations through gain and loss of genes in the ectomycorrhizal Boletales.</title>
        <authorList>
            <person name="Wu G."/>
            <person name="Miyauchi S."/>
            <person name="Morin E."/>
            <person name="Kuo A."/>
            <person name="Drula E."/>
            <person name="Varga T."/>
            <person name="Kohler A."/>
            <person name="Feng B."/>
            <person name="Cao Y."/>
            <person name="Lipzen A."/>
            <person name="Daum C."/>
            <person name="Hundley H."/>
            <person name="Pangilinan J."/>
            <person name="Johnson J."/>
            <person name="Barry K."/>
            <person name="LaButti K."/>
            <person name="Ng V."/>
            <person name="Ahrendt S."/>
            <person name="Min B."/>
            <person name="Choi I.G."/>
            <person name="Park H."/>
            <person name="Plett J.M."/>
            <person name="Magnuson J."/>
            <person name="Spatafora J.W."/>
            <person name="Nagy L.G."/>
            <person name="Henrissat B."/>
            <person name="Grigoriev I.V."/>
            <person name="Yang Z.L."/>
            <person name="Xu J."/>
            <person name="Martin F.M."/>
        </authorList>
    </citation>
    <scope>NUCLEOTIDE SEQUENCE</scope>
    <source>
        <strain evidence="1">ATCC 28755</strain>
    </source>
</reference>
<organism evidence="1 2">
    <name type="scientific">Hygrophoropsis aurantiaca</name>
    <dbReference type="NCBI Taxonomy" id="72124"/>
    <lineage>
        <taxon>Eukaryota</taxon>
        <taxon>Fungi</taxon>
        <taxon>Dikarya</taxon>
        <taxon>Basidiomycota</taxon>
        <taxon>Agaricomycotina</taxon>
        <taxon>Agaricomycetes</taxon>
        <taxon>Agaricomycetidae</taxon>
        <taxon>Boletales</taxon>
        <taxon>Coniophorineae</taxon>
        <taxon>Hygrophoropsidaceae</taxon>
        <taxon>Hygrophoropsis</taxon>
    </lineage>
</organism>
<comment type="caution">
    <text evidence="1">The sequence shown here is derived from an EMBL/GenBank/DDBJ whole genome shotgun (WGS) entry which is preliminary data.</text>
</comment>
<accession>A0ACB7ZWD9</accession>
<name>A0ACB7ZWD9_9AGAM</name>
<proteinExistence type="predicted"/>
<gene>
    <name evidence="1" type="ORF">BJ138DRAFT_1118866</name>
</gene>
<dbReference type="Proteomes" id="UP000790377">
    <property type="component" value="Unassembled WGS sequence"/>
</dbReference>